<feature type="transmembrane region" description="Helical" evidence="5">
    <location>
        <begin position="87"/>
        <end position="108"/>
    </location>
</feature>
<feature type="transmembrane region" description="Helical" evidence="5">
    <location>
        <begin position="475"/>
        <end position="495"/>
    </location>
</feature>
<keyword evidence="3 5" id="KW-1133">Transmembrane helix</keyword>
<dbReference type="InterPro" id="IPR050598">
    <property type="entry name" value="AminoAcid_Transporter"/>
</dbReference>
<protein>
    <submittedName>
        <fullName evidence="6">Uncharacterized protein</fullName>
    </submittedName>
</protein>
<evidence type="ECO:0000256" key="4">
    <source>
        <dbReference type="ARBA" id="ARBA00023136"/>
    </source>
</evidence>
<feature type="transmembrane region" description="Helical" evidence="5">
    <location>
        <begin position="580"/>
        <end position="602"/>
    </location>
</feature>
<evidence type="ECO:0000256" key="5">
    <source>
        <dbReference type="SAM" id="Phobius"/>
    </source>
</evidence>
<feature type="transmembrane region" description="Helical" evidence="5">
    <location>
        <begin position="183"/>
        <end position="201"/>
    </location>
</feature>
<gene>
    <name evidence="6" type="ORF">GJ744_012283</name>
</gene>
<evidence type="ECO:0000256" key="1">
    <source>
        <dbReference type="ARBA" id="ARBA00004141"/>
    </source>
</evidence>
<feature type="transmembrane region" description="Helical" evidence="5">
    <location>
        <begin position="142"/>
        <end position="163"/>
    </location>
</feature>
<feature type="transmembrane region" description="Helical" evidence="5">
    <location>
        <begin position="360"/>
        <end position="378"/>
    </location>
</feature>
<dbReference type="OrthoDB" id="5982228at2759"/>
<feature type="transmembrane region" description="Helical" evidence="5">
    <location>
        <begin position="55"/>
        <end position="75"/>
    </location>
</feature>
<evidence type="ECO:0000313" key="6">
    <source>
        <dbReference type="EMBL" id="KAF7506036.1"/>
    </source>
</evidence>
<dbReference type="PANTHER" id="PTHR11785:SF382">
    <property type="entry name" value="LOW-AFFINITY METHIONINE PERMEASE"/>
    <property type="match status" value="1"/>
</dbReference>
<keyword evidence="2 5" id="KW-0812">Transmembrane</keyword>
<dbReference type="AlphaFoldDB" id="A0A8H7E472"/>
<dbReference type="EMBL" id="JAACFV010000095">
    <property type="protein sequence ID" value="KAF7506036.1"/>
    <property type="molecule type" value="Genomic_DNA"/>
</dbReference>
<name>A0A8H7E472_9EURO</name>
<dbReference type="GO" id="GO:0016020">
    <property type="term" value="C:membrane"/>
    <property type="evidence" value="ECO:0007669"/>
    <property type="project" value="UniProtKB-SubCell"/>
</dbReference>
<feature type="transmembrane region" description="Helical" evidence="5">
    <location>
        <begin position="213"/>
        <end position="232"/>
    </location>
</feature>
<evidence type="ECO:0000256" key="2">
    <source>
        <dbReference type="ARBA" id="ARBA00022692"/>
    </source>
</evidence>
<feature type="transmembrane region" description="Helical" evidence="5">
    <location>
        <begin position="295"/>
        <end position="318"/>
    </location>
</feature>
<keyword evidence="7" id="KW-1185">Reference proteome</keyword>
<dbReference type="PANTHER" id="PTHR11785">
    <property type="entry name" value="AMINO ACID TRANSPORTER"/>
    <property type="match status" value="1"/>
</dbReference>
<organism evidence="6 7">
    <name type="scientific">Endocarpon pusillum</name>
    <dbReference type="NCBI Taxonomy" id="364733"/>
    <lineage>
        <taxon>Eukaryota</taxon>
        <taxon>Fungi</taxon>
        <taxon>Dikarya</taxon>
        <taxon>Ascomycota</taxon>
        <taxon>Pezizomycotina</taxon>
        <taxon>Eurotiomycetes</taxon>
        <taxon>Chaetothyriomycetidae</taxon>
        <taxon>Verrucariales</taxon>
        <taxon>Verrucariaceae</taxon>
        <taxon>Endocarpon</taxon>
    </lineage>
</organism>
<reference evidence="6" key="1">
    <citation type="submission" date="2020-02" db="EMBL/GenBank/DDBJ databases">
        <authorList>
            <person name="Palmer J.M."/>
        </authorList>
    </citation>
    <scope>NUCLEOTIDE SEQUENCE</scope>
    <source>
        <strain evidence="6">EPUS1.4</strain>
        <tissue evidence="6">Thallus</tissue>
    </source>
</reference>
<dbReference type="Pfam" id="PF13520">
    <property type="entry name" value="AA_permease_2"/>
    <property type="match status" value="1"/>
</dbReference>
<comment type="subcellular location">
    <subcellularLocation>
        <location evidence="1">Membrane</location>
        <topology evidence="1">Multi-pass membrane protein</topology>
    </subcellularLocation>
</comment>
<keyword evidence="4 5" id="KW-0472">Membrane</keyword>
<sequence length="662" mass="72453">MADINDNVHNAHNAHNVHDVHNVENASIDSWNNESEPDPDDERCHERLPSSSQRLGWFTIMCLILNRSIGTGIFATPTKIIIGTGNVGPALVMWVCGGLVALSALHVWNELGLTIPRNRGRSVPRSGGEKNYFEYMVRSPRFLVTCLYGIVFLILGNLSGNAIQLGVYVMAAAGHENPTKAKGPVIGIAILALTLAVLVHVCSRRGGIVLNNIFAVFKVSLVVVMILLGILHRAGVNLGGSKTQNRNFSRPFANTSTSLSNYVDCLIYILYTFSGFKQPFYALGEAEMPRHTFPWATNLAVLIQWTLFVLLNVVYIWAVDLETIHATASPNYSGSTDMASLFFESIFGTTTTRPKRTMCALLAVSILGNLIVMTFVAARVKQEIAKEGILPFWNIFAKSSRTPWALFKQSRPGAAHPPNINHNQPPALGNPQIGTARPEQSPIAALFLHLGSSLLLVAVTAPLPVSTSYTFLISLYAYVINGIVGFCASLGLLCLKLGPARSPADPGEAWSAISVFRETWFGRRRWIGCIPALLYGSFTGFLLVASFVPPSASSSAPGPGEGGDGGLTDAQRYRIERQGIPWYVVPVVGLSSLAWGLVWYAGLKALESHWGKVLTTRRHPTVELFYSEDGNKSEYIMTSEIITRRWKTRGFGQEEDHELEED</sequence>
<dbReference type="Proteomes" id="UP000606974">
    <property type="component" value="Unassembled WGS sequence"/>
</dbReference>
<evidence type="ECO:0000256" key="3">
    <source>
        <dbReference type="ARBA" id="ARBA00022989"/>
    </source>
</evidence>
<dbReference type="Gene3D" id="1.20.1740.10">
    <property type="entry name" value="Amino acid/polyamine transporter I"/>
    <property type="match status" value="1"/>
</dbReference>
<proteinExistence type="predicted"/>
<feature type="transmembrane region" description="Helical" evidence="5">
    <location>
        <begin position="526"/>
        <end position="548"/>
    </location>
</feature>
<comment type="caution">
    <text evidence="6">The sequence shown here is derived from an EMBL/GenBank/DDBJ whole genome shotgun (WGS) entry which is preliminary data.</text>
</comment>
<accession>A0A8H7E472</accession>
<dbReference type="InterPro" id="IPR002293">
    <property type="entry name" value="AA/rel_permease1"/>
</dbReference>
<evidence type="ECO:0000313" key="7">
    <source>
        <dbReference type="Proteomes" id="UP000606974"/>
    </source>
</evidence>
<feature type="transmembrane region" description="Helical" evidence="5">
    <location>
        <begin position="252"/>
        <end position="274"/>
    </location>
</feature>
<dbReference type="GO" id="GO:0015179">
    <property type="term" value="F:L-amino acid transmembrane transporter activity"/>
    <property type="evidence" value="ECO:0007669"/>
    <property type="project" value="TreeGrafter"/>
</dbReference>
<feature type="transmembrane region" description="Helical" evidence="5">
    <location>
        <begin position="443"/>
        <end position="463"/>
    </location>
</feature>